<sequence length="147" mass="15864">MLSLLISKFELVGRVASHESTAPAVLKSNPSVQLVSLLGGEDSWVPWVMYTLSQIAQWVDGAKGVVDAKALDHVLRLLKSPNPDTREWASELVGRVASHEATARAILQLKPIPQLESLLHAISALEAIRQWPDGVDVTAPTDSDGVL</sequence>
<organism evidence="1 2">
    <name type="scientific">Mycena albidolilacea</name>
    <dbReference type="NCBI Taxonomy" id="1033008"/>
    <lineage>
        <taxon>Eukaryota</taxon>
        <taxon>Fungi</taxon>
        <taxon>Dikarya</taxon>
        <taxon>Basidiomycota</taxon>
        <taxon>Agaricomycotina</taxon>
        <taxon>Agaricomycetes</taxon>
        <taxon>Agaricomycetidae</taxon>
        <taxon>Agaricales</taxon>
        <taxon>Marasmiineae</taxon>
        <taxon>Mycenaceae</taxon>
        <taxon>Mycena</taxon>
    </lineage>
</organism>
<dbReference type="InterPro" id="IPR011989">
    <property type="entry name" value="ARM-like"/>
</dbReference>
<protein>
    <submittedName>
        <fullName evidence="1">Uncharacterized protein</fullName>
    </submittedName>
</protein>
<accession>A0AAD7AD97</accession>
<gene>
    <name evidence="1" type="ORF">DFH08DRAFT_1076670</name>
</gene>
<dbReference type="AlphaFoldDB" id="A0AAD7AD97"/>
<dbReference type="EMBL" id="JARIHO010000009">
    <property type="protein sequence ID" value="KAJ7355639.1"/>
    <property type="molecule type" value="Genomic_DNA"/>
</dbReference>
<proteinExistence type="predicted"/>
<dbReference type="Proteomes" id="UP001218218">
    <property type="component" value="Unassembled WGS sequence"/>
</dbReference>
<dbReference type="InterPro" id="IPR016024">
    <property type="entry name" value="ARM-type_fold"/>
</dbReference>
<reference evidence="1" key="1">
    <citation type="submission" date="2023-03" db="EMBL/GenBank/DDBJ databases">
        <title>Massive genome expansion in bonnet fungi (Mycena s.s.) driven by repeated elements and novel gene families across ecological guilds.</title>
        <authorList>
            <consortium name="Lawrence Berkeley National Laboratory"/>
            <person name="Harder C.B."/>
            <person name="Miyauchi S."/>
            <person name="Viragh M."/>
            <person name="Kuo A."/>
            <person name="Thoen E."/>
            <person name="Andreopoulos B."/>
            <person name="Lu D."/>
            <person name="Skrede I."/>
            <person name="Drula E."/>
            <person name="Henrissat B."/>
            <person name="Morin E."/>
            <person name="Kohler A."/>
            <person name="Barry K."/>
            <person name="LaButti K."/>
            <person name="Morin E."/>
            <person name="Salamov A."/>
            <person name="Lipzen A."/>
            <person name="Mereny Z."/>
            <person name="Hegedus B."/>
            <person name="Baldrian P."/>
            <person name="Stursova M."/>
            <person name="Weitz H."/>
            <person name="Taylor A."/>
            <person name="Grigoriev I.V."/>
            <person name="Nagy L.G."/>
            <person name="Martin F."/>
            <person name="Kauserud H."/>
        </authorList>
    </citation>
    <scope>NUCLEOTIDE SEQUENCE</scope>
    <source>
        <strain evidence="1">CBHHK002</strain>
    </source>
</reference>
<dbReference type="Gene3D" id="1.25.10.10">
    <property type="entry name" value="Leucine-rich Repeat Variant"/>
    <property type="match status" value="1"/>
</dbReference>
<evidence type="ECO:0000313" key="2">
    <source>
        <dbReference type="Proteomes" id="UP001218218"/>
    </source>
</evidence>
<dbReference type="SUPFAM" id="SSF48371">
    <property type="entry name" value="ARM repeat"/>
    <property type="match status" value="1"/>
</dbReference>
<name>A0AAD7AD97_9AGAR</name>
<comment type="caution">
    <text evidence="1">The sequence shown here is derived from an EMBL/GenBank/DDBJ whole genome shotgun (WGS) entry which is preliminary data.</text>
</comment>
<keyword evidence="2" id="KW-1185">Reference proteome</keyword>
<evidence type="ECO:0000313" key="1">
    <source>
        <dbReference type="EMBL" id="KAJ7355639.1"/>
    </source>
</evidence>